<dbReference type="InterPro" id="IPR023214">
    <property type="entry name" value="HAD_sf"/>
</dbReference>
<dbReference type="SFLD" id="SFLDG01140">
    <property type="entry name" value="C2.B:_Phosphomannomutase_and_P"/>
    <property type="match status" value="1"/>
</dbReference>
<dbReference type="InterPro" id="IPR006379">
    <property type="entry name" value="HAD-SF_hydro_IIB"/>
</dbReference>
<gene>
    <name evidence="1" type="ORF">GZH47_00765</name>
</gene>
<evidence type="ECO:0000313" key="2">
    <source>
        <dbReference type="Proteomes" id="UP000479114"/>
    </source>
</evidence>
<dbReference type="Pfam" id="PF08282">
    <property type="entry name" value="Hydrolase_3"/>
    <property type="match status" value="1"/>
</dbReference>
<keyword evidence="1" id="KW-0378">Hydrolase</keyword>
<dbReference type="InterPro" id="IPR036412">
    <property type="entry name" value="HAD-like_sf"/>
</dbReference>
<organism evidence="1 2">
    <name type="scientific">Paenibacillus rhizovicinus</name>
    <dbReference type="NCBI Taxonomy" id="2704463"/>
    <lineage>
        <taxon>Bacteria</taxon>
        <taxon>Bacillati</taxon>
        <taxon>Bacillota</taxon>
        <taxon>Bacilli</taxon>
        <taxon>Bacillales</taxon>
        <taxon>Paenibacillaceae</taxon>
        <taxon>Paenibacillus</taxon>
    </lineage>
</organism>
<dbReference type="NCBIfam" id="TIGR00099">
    <property type="entry name" value="Cof-subfamily"/>
    <property type="match status" value="1"/>
</dbReference>
<dbReference type="PANTHER" id="PTHR10000">
    <property type="entry name" value="PHOSPHOSERINE PHOSPHATASE"/>
    <property type="match status" value="1"/>
</dbReference>
<proteinExistence type="predicted"/>
<dbReference type="EMBL" id="CP048286">
    <property type="protein sequence ID" value="QHW29507.1"/>
    <property type="molecule type" value="Genomic_DNA"/>
</dbReference>
<dbReference type="SUPFAM" id="SSF56784">
    <property type="entry name" value="HAD-like"/>
    <property type="match status" value="1"/>
</dbReference>
<dbReference type="RefSeq" id="WP_162638077.1">
    <property type="nucleotide sequence ID" value="NZ_CP048286.1"/>
</dbReference>
<dbReference type="InterPro" id="IPR000150">
    <property type="entry name" value="Cof"/>
</dbReference>
<dbReference type="Gene3D" id="3.30.1240.10">
    <property type="match status" value="1"/>
</dbReference>
<dbReference type="GO" id="GO:0005829">
    <property type="term" value="C:cytosol"/>
    <property type="evidence" value="ECO:0007669"/>
    <property type="project" value="TreeGrafter"/>
</dbReference>
<dbReference type="NCBIfam" id="TIGR01484">
    <property type="entry name" value="HAD-SF-IIB"/>
    <property type="match status" value="1"/>
</dbReference>
<protein>
    <submittedName>
        <fullName evidence="1">HAD family hydrolase</fullName>
    </submittedName>
</protein>
<dbReference type="PANTHER" id="PTHR10000:SF8">
    <property type="entry name" value="HAD SUPERFAMILY HYDROLASE-LIKE, TYPE 3"/>
    <property type="match status" value="1"/>
</dbReference>
<keyword evidence="2" id="KW-1185">Reference proteome</keyword>
<dbReference type="Proteomes" id="UP000479114">
    <property type="component" value="Chromosome"/>
</dbReference>
<evidence type="ECO:0000313" key="1">
    <source>
        <dbReference type="EMBL" id="QHW29507.1"/>
    </source>
</evidence>
<dbReference type="GO" id="GO:0000287">
    <property type="term" value="F:magnesium ion binding"/>
    <property type="evidence" value="ECO:0007669"/>
    <property type="project" value="TreeGrafter"/>
</dbReference>
<name>A0A6C0NTL6_9BACL</name>
<sequence length="269" mass="29979">MIKLIVSDLDGTLLDHGKRINERDLQALAKAFDHGLNLCIASGRMNSEIQILLRPFGNRYYTVGQNGATIHLHDQRLLASAEFAPELSTLLLQVTGRDEYIHFIHCTNDSYYVRDWNEAVLPYEARIMTAISAHADLEGAIAADRMRCSKLSYFGELHELIQLEAQFNDKFAGQIETFISDKDCLDVMPCNVSKGDALKLLIQELGIAPDEIACIGDSFNDLSMFALTPHSFAMSESRDEIRSSASAVVHSVAEAIDRIIAYNYMSSTK</sequence>
<dbReference type="Gene3D" id="3.40.50.1000">
    <property type="entry name" value="HAD superfamily/HAD-like"/>
    <property type="match status" value="1"/>
</dbReference>
<dbReference type="GO" id="GO:0016791">
    <property type="term" value="F:phosphatase activity"/>
    <property type="evidence" value="ECO:0007669"/>
    <property type="project" value="TreeGrafter"/>
</dbReference>
<accession>A0A6C0NTL6</accession>
<dbReference type="AlphaFoldDB" id="A0A6C0NTL6"/>
<dbReference type="SFLD" id="SFLDS00003">
    <property type="entry name" value="Haloacid_Dehalogenase"/>
    <property type="match status" value="1"/>
</dbReference>
<dbReference type="KEGG" id="prz:GZH47_00765"/>
<reference evidence="1 2" key="1">
    <citation type="submission" date="2020-02" db="EMBL/GenBank/DDBJ databases">
        <title>Paenibacillus sp. nov., isolated from rhizosphere soil of tomato.</title>
        <authorList>
            <person name="Weon H.-Y."/>
            <person name="Lee S.A."/>
        </authorList>
    </citation>
    <scope>NUCLEOTIDE SEQUENCE [LARGE SCALE GENOMIC DNA]</scope>
    <source>
        <strain evidence="1 2">14171R-81</strain>
    </source>
</reference>